<accession>A0ABU4VP75</accession>
<keyword evidence="11" id="KW-1185">Reference proteome</keyword>
<evidence type="ECO:0000256" key="1">
    <source>
        <dbReference type="ARBA" id="ARBA00001936"/>
    </source>
</evidence>
<evidence type="ECO:0000256" key="5">
    <source>
        <dbReference type="ARBA" id="ARBA00022741"/>
    </source>
</evidence>
<dbReference type="PANTHER" id="PTHR43749:SF2">
    <property type="entry name" value="RNA-SPLICING LIGASE RTCB"/>
    <property type="match status" value="1"/>
</dbReference>
<comment type="cofactor">
    <cofactor evidence="1">
        <name>Mn(2+)</name>
        <dbReference type="ChEBI" id="CHEBI:29035"/>
    </cofactor>
</comment>
<keyword evidence="8" id="KW-0464">Manganese</keyword>
<reference evidence="10 11" key="1">
    <citation type="submission" date="2023-11" db="EMBL/GenBank/DDBJ databases">
        <authorList>
            <person name="Xu M."/>
            <person name="Jiang T."/>
        </authorList>
    </citation>
    <scope>NUCLEOTIDE SEQUENCE [LARGE SCALE GENOMIC DNA]</scope>
    <source>
        <strain evidence="10 11">SD</strain>
    </source>
</reference>
<keyword evidence="3" id="KW-0436">Ligase</keyword>
<dbReference type="EMBL" id="JAXAVX010000014">
    <property type="protein sequence ID" value="MDX8153434.1"/>
    <property type="molecule type" value="Genomic_DNA"/>
</dbReference>
<keyword evidence="4" id="KW-0479">Metal-binding</keyword>
<dbReference type="Pfam" id="PF01139">
    <property type="entry name" value="RtcB"/>
    <property type="match status" value="1"/>
</dbReference>
<keyword evidence="6" id="KW-0692">RNA repair</keyword>
<evidence type="ECO:0000256" key="2">
    <source>
        <dbReference type="ARBA" id="ARBA00012726"/>
    </source>
</evidence>
<dbReference type="Gene3D" id="3.90.1860.10">
    <property type="entry name" value="tRNA-splicing ligase RtcB"/>
    <property type="match status" value="1"/>
</dbReference>
<dbReference type="SUPFAM" id="SSF103365">
    <property type="entry name" value="Hypothetical protein PH1602"/>
    <property type="match status" value="2"/>
</dbReference>
<dbReference type="EC" id="6.5.1.8" evidence="2"/>
<sequence>MNEIPITVRGDVDDRAVAQLERCARAGDAVAGVLCADGHVGYSQPIGGAIAYPDHVSPSGVGYDIGCGNKAVRTDVRTDDLLPLLPKVMDEVFARISFGVGRKNDEPVDHPVLDAIADAAFRPQRALLPSARKQLGTVGAGNHYVDLFAGDDGFAWVGVHFGSRGFGHRTASGFLSMAAGGSFTDRAPDGEMDAPPTLLPDDSEIGQAYVAAMELAGAYAYAGRDVIVDKVLEILGARATHEVHNHHNYAWRERHHGVDAWVVRKGCTPAFPGQEGFVGATMGEPSVILRGREGVGTDALLASTVHGAGRVMSRTQAAGRLANRMECSARDCPFWVSMGAFRDARERAGLTQNDRFTCCPDHPDGRMVKRRGRVRTGAIDFAAVQAELAGGGIELRGGAADEAPAAYKRLDHVLAAHADTIEVLHRLTPIGVAMAPADTVDPFKD</sequence>
<dbReference type="InterPro" id="IPR001233">
    <property type="entry name" value="RtcB"/>
</dbReference>
<evidence type="ECO:0000256" key="7">
    <source>
        <dbReference type="ARBA" id="ARBA00023134"/>
    </source>
</evidence>
<dbReference type="InterPro" id="IPR052915">
    <property type="entry name" value="RtcB-like"/>
</dbReference>
<protein>
    <recommendedName>
        <fullName evidence="2">3'-phosphate/5'-hydroxy nucleic acid ligase</fullName>
        <ecNumber evidence="2">6.5.1.8</ecNumber>
    </recommendedName>
</protein>
<evidence type="ECO:0000256" key="6">
    <source>
        <dbReference type="ARBA" id="ARBA00022800"/>
    </source>
</evidence>
<keyword evidence="7" id="KW-0342">GTP-binding</keyword>
<comment type="catalytic activity">
    <reaction evidence="9">
        <text>a 3'-end 3'-phospho-ribonucleotide-RNA + a 5'-end dephospho-ribonucleoside-RNA + GTP = a ribonucleotidyl-ribonucleotide-RNA + GMP + diphosphate</text>
        <dbReference type="Rhea" id="RHEA:68076"/>
        <dbReference type="Rhea" id="RHEA-COMP:10463"/>
        <dbReference type="Rhea" id="RHEA-COMP:13936"/>
        <dbReference type="Rhea" id="RHEA-COMP:17355"/>
        <dbReference type="ChEBI" id="CHEBI:33019"/>
        <dbReference type="ChEBI" id="CHEBI:37565"/>
        <dbReference type="ChEBI" id="CHEBI:58115"/>
        <dbReference type="ChEBI" id="CHEBI:83062"/>
        <dbReference type="ChEBI" id="CHEBI:138284"/>
        <dbReference type="ChEBI" id="CHEBI:173118"/>
        <dbReference type="EC" id="6.5.1.8"/>
    </reaction>
</comment>
<evidence type="ECO:0000256" key="9">
    <source>
        <dbReference type="ARBA" id="ARBA00047746"/>
    </source>
</evidence>
<comment type="caution">
    <text evidence="10">The sequence shown here is derived from an EMBL/GenBank/DDBJ whole genome shotgun (WGS) entry which is preliminary data.</text>
</comment>
<keyword evidence="5" id="KW-0547">Nucleotide-binding</keyword>
<dbReference type="InterPro" id="IPR036025">
    <property type="entry name" value="RtcB-like_sf"/>
</dbReference>
<evidence type="ECO:0000313" key="11">
    <source>
        <dbReference type="Proteomes" id="UP001277761"/>
    </source>
</evidence>
<dbReference type="RefSeq" id="WP_319955585.1">
    <property type="nucleotide sequence ID" value="NZ_JAXAVX010000014.1"/>
</dbReference>
<evidence type="ECO:0000256" key="8">
    <source>
        <dbReference type="ARBA" id="ARBA00023211"/>
    </source>
</evidence>
<gene>
    <name evidence="10" type="ORF">SK069_17685</name>
</gene>
<organism evidence="10 11">
    <name type="scientific">Patulibacter brassicae</name>
    <dbReference type="NCBI Taxonomy" id="1705717"/>
    <lineage>
        <taxon>Bacteria</taxon>
        <taxon>Bacillati</taxon>
        <taxon>Actinomycetota</taxon>
        <taxon>Thermoleophilia</taxon>
        <taxon>Solirubrobacterales</taxon>
        <taxon>Patulibacteraceae</taxon>
        <taxon>Patulibacter</taxon>
    </lineage>
</organism>
<evidence type="ECO:0000313" key="10">
    <source>
        <dbReference type="EMBL" id="MDX8153434.1"/>
    </source>
</evidence>
<evidence type="ECO:0000256" key="4">
    <source>
        <dbReference type="ARBA" id="ARBA00022723"/>
    </source>
</evidence>
<proteinExistence type="predicted"/>
<evidence type="ECO:0000256" key="3">
    <source>
        <dbReference type="ARBA" id="ARBA00022598"/>
    </source>
</evidence>
<dbReference type="Proteomes" id="UP001277761">
    <property type="component" value="Unassembled WGS sequence"/>
</dbReference>
<dbReference type="PANTHER" id="PTHR43749">
    <property type="entry name" value="RNA-SPLICING LIGASE RTCB"/>
    <property type="match status" value="1"/>
</dbReference>
<name>A0ABU4VP75_9ACTN</name>